<organism evidence="2">
    <name type="scientific">Culex pipiens</name>
    <name type="common">House mosquito</name>
    <dbReference type="NCBI Taxonomy" id="7175"/>
    <lineage>
        <taxon>Eukaryota</taxon>
        <taxon>Metazoa</taxon>
        <taxon>Ecdysozoa</taxon>
        <taxon>Arthropoda</taxon>
        <taxon>Hexapoda</taxon>
        <taxon>Insecta</taxon>
        <taxon>Pterygota</taxon>
        <taxon>Neoptera</taxon>
        <taxon>Endopterygota</taxon>
        <taxon>Diptera</taxon>
        <taxon>Nematocera</taxon>
        <taxon>Culicoidea</taxon>
        <taxon>Culicidae</taxon>
        <taxon>Culicinae</taxon>
        <taxon>Culicini</taxon>
        <taxon>Culex</taxon>
        <taxon>Culex</taxon>
    </lineage>
</organism>
<name>A0A8D8D3C4_CULPI</name>
<accession>A0A8D8D3C4</accession>
<evidence type="ECO:0000313" key="2">
    <source>
        <dbReference type="EMBL" id="CAG6501895.1"/>
    </source>
</evidence>
<evidence type="ECO:0000256" key="1">
    <source>
        <dbReference type="SAM" id="MobiDB-lite"/>
    </source>
</evidence>
<dbReference type="AlphaFoldDB" id="A0A8D8D3C4"/>
<feature type="compositionally biased region" description="Polar residues" evidence="1">
    <location>
        <begin position="133"/>
        <end position="145"/>
    </location>
</feature>
<feature type="region of interest" description="Disordered" evidence="1">
    <location>
        <begin position="95"/>
        <end position="177"/>
    </location>
</feature>
<proteinExistence type="predicted"/>
<feature type="compositionally biased region" description="Basic and acidic residues" evidence="1">
    <location>
        <begin position="103"/>
        <end position="113"/>
    </location>
</feature>
<protein>
    <submittedName>
        <fullName evidence="2">(northern house mosquito) hypothetical protein</fullName>
    </submittedName>
</protein>
<reference evidence="2" key="1">
    <citation type="submission" date="2021-05" db="EMBL/GenBank/DDBJ databases">
        <authorList>
            <person name="Alioto T."/>
            <person name="Alioto T."/>
            <person name="Gomez Garrido J."/>
        </authorList>
    </citation>
    <scope>NUCLEOTIDE SEQUENCE</scope>
</reference>
<sequence length="202" mass="22222">MARDHDESFARFNFPDQIVNFLLDAQVDPDNPDKIVEILVQHGLAKIAERADNLVTLDFQLLNADEPVTAPTEYADSSPFGGDKSSVSSDFLTVEFEPDSETTESHQSAEKVLSESFVRSPPRPGGAQISAAIETQQPIQSTSGKNADHSQHAPGGAHQRPQSTSGWEKIPKEEDRTEQVLSGYFVRSLPRPSIILYAFNTQ</sequence>
<dbReference type="EMBL" id="HBUE01143441">
    <property type="protein sequence ID" value="CAG6501895.1"/>
    <property type="molecule type" value="Transcribed_RNA"/>
</dbReference>